<evidence type="ECO:0000313" key="3">
    <source>
        <dbReference type="EMBL" id="MCW8677866.1"/>
    </source>
</evidence>
<dbReference type="InterPro" id="IPR046254">
    <property type="entry name" value="DUF6287"/>
</dbReference>
<dbReference type="EMBL" id="CP113440">
    <property type="protein sequence ID" value="WAK62972.1"/>
    <property type="molecule type" value="Genomic_DNA"/>
</dbReference>
<feature type="region of interest" description="Disordered" evidence="1">
    <location>
        <begin position="23"/>
        <end position="42"/>
    </location>
</feature>
<protein>
    <submittedName>
        <fullName evidence="6">DUF6287 domain-containing protein</fullName>
    </submittedName>
    <submittedName>
        <fullName evidence="3">SH3 domain-containing protein</fullName>
    </submittedName>
</protein>
<dbReference type="Proteomes" id="UP000222913">
    <property type="component" value="Unassembled WGS sequence"/>
</dbReference>
<dbReference type="OMA" id="NDISSWW"/>
<reference evidence="7 8" key="1">
    <citation type="submission" date="2017-10" db="EMBL/GenBank/DDBJ databases">
        <title>Whole-genome sequence of three Streptococcus macedonicus strains isolated from Italian cheeses of the Veneto region.</title>
        <authorList>
            <person name="Treu L."/>
            <person name="De Diego-Diaz B."/>
            <person name="Papadimitriou K."/>
            <person name="Tsakalidou E."/>
            <person name="Corich V."/>
            <person name="Giacomini A."/>
        </authorList>
    </citation>
    <scope>NUCLEOTIDE SEQUENCE [LARGE SCALE GENOMIC DNA]</scope>
    <source>
        <strain evidence="5 7">19AS</strain>
        <strain evidence="4 8">27MV</strain>
    </source>
</reference>
<reference evidence="6" key="3">
    <citation type="submission" date="2022-11" db="EMBL/GenBank/DDBJ databases">
        <title>Streptococcus macedonicus and Acinetobacter baumannii: co-inhabitants of the cheese production environment.</title>
        <authorList>
            <person name="Johnson J."/>
        </authorList>
    </citation>
    <scope>NUCLEOTIDE SEQUENCE</scope>
    <source>
        <strain evidence="6">E37</strain>
    </source>
</reference>
<dbReference type="EMBL" id="PEBN01000030">
    <property type="protein sequence ID" value="PHV57095.1"/>
    <property type="molecule type" value="Genomic_DNA"/>
</dbReference>
<dbReference type="PROSITE" id="PS51781">
    <property type="entry name" value="SH3B"/>
    <property type="match status" value="1"/>
</dbReference>
<evidence type="ECO:0000313" key="7">
    <source>
        <dbReference type="Proteomes" id="UP000221763"/>
    </source>
</evidence>
<dbReference type="Pfam" id="PF19804">
    <property type="entry name" value="DUF6287"/>
    <property type="match status" value="1"/>
</dbReference>
<reference evidence="9" key="5">
    <citation type="submission" date="2023-07" db="EMBL/GenBank/DDBJ databases">
        <title>Streptococcus macedonicus and Acinetobacter baumannii: co-inhabitants of the cheese production environment.</title>
        <authorList>
            <person name="Johnson J."/>
            <person name="Curtin C."/>
            <person name="Waite-Cusic J."/>
        </authorList>
    </citation>
    <scope>NUCLEOTIDE SEQUENCE [LARGE SCALE GENOMIC DNA]</scope>
    <source>
        <strain evidence="9">E28</strain>
    </source>
</reference>
<evidence type="ECO:0000313" key="5">
    <source>
        <dbReference type="EMBL" id="PHV57095.1"/>
    </source>
</evidence>
<accession>A0A2G3NU74</accession>
<reference evidence="3" key="6">
    <citation type="submission" date="2024-05" db="EMBL/GenBank/DDBJ databases">
        <title>Streptococcus macedonicus and Acinetobacter baumannii: co-inhabitants of the cheese production environment.</title>
        <authorList>
            <person name="Johnson J."/>
            <person name="Curtin C."/>
            <person name="Waite-Cusic J."/>
        </authorList>
    </citation>
    <scope>NUCLEOTIDE SEQUENCE</scope>
    <source>
        <strain evidence="3">E28</strain>
    </source>
</reference>
<dbReference type="Proteomes" id="UP001156410">
    <property type="component" value="Chromosome"/>
</dbReference>
<evidence type="ECO:0000313" key="4">
    <source>
        <dbReference type="EMBL" id="PHV55514.1"/>
    </source>
</evidence>
<dbReference type="EMBL" id="JAPHJC010000015">
    <property type="protein sequence ID" value="MCW8677866.1"/>
    <property type="molecule type" value="Genomic_DNA"/>
</dbReference>
<dbReference type="EMBL" id="PEBM01000067">
    <property type="protein sequence ID" value="PHV55514.1"/>
    <property type="molecule type" value="Genomic_DNA"/>
</dbReference>
<sequence length="393" mass="43625">MKKLVLFFSCLLLVGCHQESNNTKTTQSSERIQTSSSSNISSQEESKDYSEWYLNYKYYYVQSNTSSLMVGGLSLNNDGSAILYRSGAELMAYNQGSPLIGTYTIEEYKGSDSIQTYVTSGNMTVNGEEPNRTSVMPSVKIVINISSEDIKRVNGTAEFLDDQTTEVLYGYTNDEGNKVLTTGEEIKSAIQVYFHGKPNETEYVVNVDEVNLHSKPSLNSDIIDSRRKGDIIQVSDWVNGDKYNDISSWWEVSVDGKRCYVWSGALQAKSVYDYEQQSVNDIDLSAISKGNYESLVGTWRNGKGDTLVIQADGYVVSTVSGRIGEESLGGAFRYESDGIPYIGMSNGYTGGLIALLKIGFKTEDDNSDTSKPRIVPTQNGVYNLPSDVYYYHQ</sequence>
<dbReference type="PROSITE" id="PS51257">
    <property type="entry name" value="PROKAR_LIPOPROTEIN"/>
    <property type="match status" value="1"/>
</dbReference>
<gene>
    <name evidence="5" type="ORF">CS009_06370</name>
    <name evidence="4" type="ORF">CS010_10595</name>
    <name evidence="6" type="ORF">OQG81_09775</name>
    <name evidence="3" type="ORF">OQH01_04880</name>
</gene>
<evidence type="ECO:0000313" key="8">
    <source>
        <dbReference type="Proteomes" id="UP000222913"/>
    </source>
</evidence>
<reference evidence="3" key="4">
    <citation type="submission" date="2022-11" db="EMBL/GenBank/DDBJ databases">
        <authorList>
            <person name="Johnson J.D."/>
        </authorList>
    </citation>
    <scope>NUCLEOTIDE SEQUENCE</scope>
    <source>
        <strain evidence="3">E28</strain>
        <strain evidence="6">E37</strain>
    </source>
</reference>
<feature type="compositionally biased region" description="Low complexity" evidence="1">
    <location>
        <begin position="25"/>
        <end position="42"/>
    </location>
</feature>
<dbReference type="Gene3D" id="2.30.30.40">
    <property type="entry name" value="SH3 Domains"/>
    <property type="match status" value="1"/>
</dbReference>
<evidence type="ECO:0000313" key="6">
    <source>
        <dbReference type="EMBL" id="WAK62972.1"/>
    </source>
</evidence>
<dbReference type="Pfam" id="PF08239">
    <property type="entry name" value="SH3_3"/>
    <property type="match status" value="1"/>
</dbReference>
<keyword evidence="9" id="KW-1185">Reference proteome</keyword>
<evidence type="ECO:0000256" key="1">
    <source>
        <dbReference type="SAM" id="MobiDB-lite"/>
    </source>
</evidence>
<dbReference type="Proteomes" id="UP001209889">
    <property type="component" value="Unassembled WGS sequence"/>
</dbReference>
<feature type="domain" description="SH3b" evidence="2">
    <location>
        <begin position="200"/>
        <end position="270"/>
    </location>
</feature>
<dbReference type="Proteomes" id="UP000221763">
    <property type="component" value="Unassembled WGS sequence"/>
</dbReference>
<name>A0A2G3NU74_STRMC</name>
<proteinExistence type="predicted"/>
<reference evidence="9" key="2">
    <citation type="submission" date="2022-11" db="EMBL/GenBank/DDBJ databases">
        <title>Streptococcus macedonicus and Acinetobacter baumannii: co-inhabitants of the cheese production environment.</title>
        <authorList>
            <person name="Johnson J."/>
            <person name="Curtin C."/>
            <person name="Waite-Cusic J."/>
        </authorList>
    </citation>
    <scope>NUCLEOTIDE SEQUENCE [LARGE SCALE GENOMIC DNA]</scope>
    <source>
        <strain evidence="9">E28</strain>
    </source>
</reference>
<dbReference type="RefSeq" id="WP_014295113.1">
    <property type="nucleotide sequence ID" value="NZ_CP113440.1"/>
</dbReference>
<dbReference type="AlphaFoldDB" id="A0A2G3NU74"/>
<organism evidence="4 8">
    <name type="scientific">Streptococcus macedonicus</name>
    <name type="common">Streptococcus gallolyticus macedonicus</name>
    <dbReference type="NCBI Taxonomy" id="59310"/>
    <lineage>
        <taxon>Bacteria</taxon>
        <taxon>Bacillati</taxon>
        <taxon>Bacillota</taxon>
        <taxon>Bacilli</taxon>
        <taxon>Lactobacillales</taxon>
        <taxon>Streptococcaceae</taxon>
        <taxon>Streptococcus</taxon>
    </lineage>
</organism>
<evidence type="ECO:0000313" key="9">
    <source>
        <dbReference type="Proteomes" id="UP001209889"/>
    </source>
</evidence>
<dbReference type="InterPro" id="IPR003646">
    <property type="entry name" value="SH3-like_bac-type"/>
</dbReference>
<evidence type="ECO:0000259" key="2">
    <source>
        <dbReference type="PROSITE" id="PS51781"/>
    </source>
</evidence>